<keyword evidence="5" id="KW-0067">ATP-binding</keyword>
<dbReference type="GO" id="GO:0045087">
    <property type="term" value="P:innate immune response"/>
    <property type="evidence" value="ECO:0007669"/>
    <property type="project" value="UniProtKB-KW"/>
</dbReference>
<protein>
    <recommendedName>
        <fullName evidence="12">CARD domain-containing protein</fullName>
    </recommendedName>
</protein>
<evidence type="ECO:0000256" key="3">
    <source>
        <dbReference type="ARBA" id="ARBA00022588"/>
    </source>
</evidence>
<evidence type="ECO:0000256" key="2">
    <source>
        <dbReference type="ARBA" id="ARBA00022490"/>
    </source>
</evidence>
<gene>
    <name evidence="9" type="ORF">CAPTEDRAFT_209468</name>
</gene>
<dbReference type="SMART" id="SM00114">
    <property type="entry name" value="CARD"/>
    <property type="match status" value="1"/>
</dbReference>
<dbReference type="SUPFAM" id="SSF47986">
    <property type="entry name" value="DEATH domain"/>
    <property type="match status" value="1"/>
</dbReference>
<evidence type="ECO:0008006" key="12">
    <source>
        <dbReference type="Google" id="ProtNLM"/>
    </source>
</evidence>
<dbReference type="SUPFAM" id="SSF52540">
    <property type="entry name" value="P-loop containing nucleoside triphosphate hydrolases"/>
    <property type="match status" value="1"/>
</dbReference>
<dbReference type="InterPro" id="IPR027417">
    <property type="entry name" value="P-loop_NTPase"/>
</dbReference>
<keyword evidence="11" id="KW-1185">Reference proteome</keyword>
<dbReference type="PROSITE" id="PS50209">
    <property type="entry name" value="CARD"/>
    <property type="match status" value="1"/>
</dbReference>
<reference evidence="11" key="1">
    <citation type="submission" date="2012-12" db="EMBL/GenBank/DDBJ databases">
        <authorList>
            <person name="Hellsten U."/>
            <person name="Grimwood J."/>
            <person name="Chapman J.A."/>
            <person name="Shapiro H."/>
            <person name="Aerts A."/>
            <person name="Otillar R.P."/>
            <person name="Terry A.Y."/>
            <person name="Boore J.L."/>
            <person name="Simakov O."/>
            <person name="Marletaz F."/>
            <person name="Cho S.-J."/>
            <person name="Edsinger-Gonzales E."/>
            <person name="Havlak P."/>
            <person name="Kuo D.-H."/>
            <person name="Larsson T."/>
            <person name="Lv J."/>
            <person name="Arendt D."/>
            <person name="Savage R."/>
            <person name="Osoegawa K."/>
            <person name="de Jong P."/>
            <person name="Lindberg D.R."/>
            <person name="Seaver E.C."/>
            <person name="Weisblat D.A."/>
            <person name="Putnam N.H."/>
            <person name="Grigoriev I.V."/>
            <person name="Rokhsar D.S."/>
        </authorList>
    </citation>
    <scope>NUCLEOTIDE SEQUENCE</scope>
    <source>
        <strain evidence="11">I ESC-2004</strain>
    </source>
</reference>
<comment type="subcellular location">
    <subcellularLocation>
        <location evidence="1">Cytoplasm</location>
    </subcellularLocation>
</comment>
<dbReference type="PROSITE" id="PS50837">
    <property type="entry name" value="NACHT"/>
    <property type="match status" value="1"/>
</dbReference>
<reference evidence="9 11" key="2">
    <citation type="journal article" date="2013" name="Nature">
        <title>Insights into bilaterian evolution from three spiralian genomes.</title>
        <authorList>
            <person name="Simakov O."/>
            <person name="Marletaz F."/>
            <person name="Cho S.J."/>
            <person name="Edsinger-Gonzales E."/>
            <person name="Havlak P."/>
            <person name="Hellsten U."/>
            <person name="Kuo D.H."/>
            <person name="Larsson T."/>
            <person name="Lv J."/>
            <person name="Arendt D."/>
            <person name="Savage R."/>
            <person name="Osoegawa K."/>
            <person name="de Jong P."/>
            <person name="Grimwood J."/>
            <person name="Chapman J.A."/>
            <person name="Shapiro H."/>
            <person name="Aerts A."/>
            <person name="Otillar R.P."/>
            <person name="Terry A.Y."/>
            <person name="Boore J.L."/>
            <person name="Grigoriev I.V."/>
            <person name="Lindberg D.R."/>
            <person name="Seaver E.C."/>
            <person name="Weisblat D.A."/>
            <person name="Putnam N.H."/>
            <person name="Rokhsar D.S."/>
        </authorList>
    </citation>
    <scope>NUCLEOTIDE SEQUENCE</scope>
    <source>
        <strain evidence="9 11">I ESC-2004</strain>
    </source>
</reference>
<sequence>MESKMEDRHKECLLKNRSFLCSEMSLSAVLLAKLTESGVITDEHVQKLQNIERNDTTKAAVFEFLSEVLPKRGPEAFDLFLKALCESEQRHVAERLKKCLSDDCSGDAGTFERLQHELRTHYDDKLQFVYPIPWLLTERFSLKETFVQRRLRVTSGARKGNEVKMDEILASVGEGRNKRILVEGDPAQGKSTLCQALAYAWSQPGEVTQNIKSYDLVILLHAGDLKGQSSVTEAIKTHLLPIDCDITSRQLQELLLTKNVLLIIDAFDEASSENEILNQLIEGKLLKHKTMLVTSRPNFLENKLRHFESTFAVEGYDEEEQMEHVKRYAEHKNIDPEPFISMLIESSILDLCNNPLNLTLLCKLAMSRFQAEMTFQFTHKTFLQFLTAKRIAQMDREERLARMQNLLCANYSIKLMRLIGELNDVPPELSHAIVKRCPPYINIYPYCSDSCRRAILKLGNLRLQPPIPVNVNLGLSPNEEEISFVKRLIECKNIERSAIWIKPRDHTELRNMVSELRIGQADSVQQVSINFIFLEGNPCEGLSFGNNLNGLELKWFKQSHSYLLEAALDKPLTSLHLIDYFELDDKCISLMHRLLRNQHLQSVKLMLRLPWEHPCGRLFLADVAQLENLQILEIQLNNSTKKERRSLETILKRNKLIKLTIYSDYSRSLNSVLNDSFHSMSSLCELHLRCANIIDLPNLRHLDLVNFTLQYSKLNDNWIAHLSDVLLSRLSESNDNRIALLSDALRSWRNLEELNIYFDKDVSVAECLLRKLFEAIAGCHRLQILRFEYLEIGDSVVPSVCRMLESLKQLRQFTSRYQRDESLTEEGFKQLEPIIKRNGLNTFVD</sequence>
<evidence type="ECO:0000313" key="9">
    <source>
        <dbReference type="EMBL" id="ELU07466.1"/>
    </source>
</evidence>
<dbReference type="PANTHER" id="PTHR46844">
    <property type="entry name" value="SLR5058 PROTEIN"/>
    <property type="match status" value="1"/>
</dbReference>
<keyword evidence="2" id="KW-0963">Cytoplasm</keyword>
<dbReference type="Gene3D" id="3.80.10.10">
    <property type="entry name" value="Ribonuclease Inhibitor"/>
    <property type="match status" value="1"/>
</dbReference>
<dbReference type="GO" id="GO:0005524">
    <property type="term" value="F:ATP binding"/>
    <property type="evidence" value="ECO:0007669"/>
    <property type="project" value="UniProtKB-KW"/>
</dbReference>
<dbReference type="GO" id="GO:0005737">
    <property type="term" value="C:cytoplasm"/>
    <property type="evidence" value="ECO:0007669"/>
    <property type="project" value="UniProtKB-SubCell"/>
</dbReference>
<dbReference type="Gene3D" id="3.40.50.300">
    <property type="entry name" value="P-loop containing nucleotide triphosphate hydrolases"/>
    <property type="match status" value="1"/>
</dbReference>
<dbReference type="Pfam" id="PF00619">
    <property type="entry name" value="CARD"/>
    <property type="match status" value="1"/>
</dbReference>
<evidence type="ECO:0000256" key="6">
    <source>
        <dbReference type="ARBA" id="ARBA00022859"/>
    </source>
</evidence>
<evidence type="ECO:0000256" key="5">
    <source>
        <dbReference type="ARBA" id="ARBA00022840"/>
    </source>
</evidence>
<dbReference type="Proteomes" id="UP000014760">
    <property type="component" value="Unassembled WGS sequence"/>
</dbReference>
<evidence type="ECO:0000313" key="10">
    <source>
        <dbReference type="EnsemblMetazoa" id="CapteP209468"/>
    </source>
</evidence>
<dbReference type="Pfam" id="PF05729">
    <property type="entry name" value="NACHT"/>
    <property type="match status" value="1"/>
</dbReference>
<proteinExistence type="predicted"/>
<dbReference type="InterPro" id="IPR032675">
    <property type="entry name" value="LRR_dom_sf"/>
</dbReference>
<keyword evidence="4" id="KW-0547">Nucleotide-binding</keyword>
<keyword evidence="6" id="KW-0391">Immunity</keyword>
<dbReference type="SUPFAM" id="SSF52047">
    <property type="entry name" value="RNI-like"/>
    <property type="match status" value="1"/>
</dbReference>
<accession>R7UVP6</accession>
<dbReference type="EMBL" id="KB299905">
    <property type="protein sequence ID" value="ELU07466.1"/>
    <property type="molecule type" value="Genomic_DNA"/>
</dbReference>
<name>R7UVP6_CAPTE</name>
<dbReference type="InterPro" id="IPR011029">
    <property type="entry name" value="DEATH-like_dom_sf"/>
</dbReference>
<evidence type="ECO:0000313" key="11">
    <source>
        <dbReference type="Proteomes" id="UP000014760"/>
    </source>
</evidence>
<keyword evidence="3" id="KW-0399">Innate immunity</keyword>
<dbReference type="HOGENOM" id="CLU_009460_2_1_1"/>
<dbReference type="EnsemblMetazoa" id="CapteT209468">
    <property type="protein sequence ID" value="CapteP209468"/>
    <property type="gene ID" value="CapteG209468"/>
</dbReference>
<dbReference type="InterPro" id="IPR007111">
    <property type="entry name" value="NACHT_NTPase"/>
</dbReference>
<evidence type="ECO:0000256" key="1">
    <source>
        <dbReference type="ARBA" id="ARBA00004496"/>
    </source>
</evidence>
<dbReference type="AlphaFoldDB" id="R7UVP6"/>
<feature type="domain" description="NACHT" evidence="8">
    <location>
        <begin position="178"/>
        <end position="298"/>
    </location>
</feature>
<feature type="domain" description="CARD" evidence="7">
    <location>
        <begin position="5"/>
        <end position="99"/>
    </location>
</feature>
<evidence type="ECO:0000259" key="8">
    <source>
        <dbReference type="PROSITE" id="PS50837"/>
    </source>
</evidence>
<dbReference type="PANTHER" id="PTHR46844:SF1">
    <property type="entry name" value="SLR5058 PROTEIN"/>
    <property type="match status" value="1"/>
</dbReference>
<dbReference type="InterPro" id="IPR001315">
    <property type="entry name" value="CARD"/>
</dbReference>
<dbReference type="GO" id="GO:0042981">
    <property type="term" value="P:regulation of apoptotic process"/>
    <property type="evidence" value="ECO:0007669"/>
    <property type="project" value="InterPro"/>
</dbReference>
<dbReference type="Gene3D" id="1.10.533.10">
    <property type="entry name" value="Death Domain, Fas"/>
    <property type="match status" value="1"/>
</dbReference>
<organism evidence="9">
    <name type="scientific">Capitella teleta</name>
    <name type="common">Polychaete worm</name>
    <dbReference type="NCBI Taxonomy" id="283909"/>
    <lineage>
        <taxon>Eukaryota</taxon>
        <taxon>Metazoa</taxon>
        <taxon>Spiralia</taxon>
        <taxon>Lophotrochozoa</taxon>
        <taxon>Annelida</taxon>
        <taxon>Polychaeta</taxon>
        <taxon>Sedentaria</taxon>
        <taxon>Scolecida</taxon>
        <taxon>Capitellidae</taxon>
        <taxon>Capitella</taxon>
    </lineage>
</organism>
<reference evidence="10" key="3">
    <citation type="submission" date="2015-06" db="UniProtKB">
        <authorList>
            <consortium name="EnsemblMetazoa"/>
        </authorList>
    </citation>
    <scope>IDENTIFICATION</scope>
</reference>
<dbReference type="OrthoDB" id="120976at2759"/>
<evidence type="ECO:0000259" key="7">
    <source>
        <dbReference type="PROSITE" id="PS50209"/>
    </source>
</evidence>
<dbReference type="CDD" id="cd01671">
    <property type="entry name" value="CARD"/>
    <property type="match status" value="1"/>
</dbReference>
<dbReference type="STRING" id="283909.R7UVP6"/>
<evidence type="ECO:0000256" key="4">
    <source>
        <dbReference type="ARBA" id="ARBA00022741"/>
    </source>
</evidence>
<dbReference type="EMBL" id="AMQN01007081">
    <property type="status" value="NOT_ANNOTATED_CDS"/>
    <property type="molecule type" value="Genomic_DNA"/>
</dbReference>